<proteinExistence type="predicted"/>
<dbReference type="Proteomes" id="UP000294830">
    <property type="component" value="Unassembled WGS sequence"/>
</dbReference>
<comment type="caution">
    <text evidence="1">The sequence shown here is derived from an EMBL/GenBank/DDBJ whole genome shotgun (WGS) entry which is preliminary data.</text>
</comment>
<dbReference type="AlphaFoldDB" id="A0A4R2EYK6"/>
<reference evidence="1 2" key="1">
    <citation type="submission" date="2019-03" db="EMBL/GenBank/DDBJ databases">
        <title>Genomic Encyclopedia of Archaeal and Bacterial Type Strains, Phase II (KMG-II): from individual species to whole genera.</title>
        <authorList>
            <person name="Goeker M."/>
        </authorList>
    </citation>
    <scope>NUCLEOTIDE SEQUENCE [LARGE SCALE GENOMIC DNA]</scope>
    <source>
        <strain evidence="1 2">RL-C</strain>
    </source>
</reference>
<name>A0A4R2EYK6_9BACT</name>
<accession>A0A4R2EYK6</accession>
<dbReference type="EMBL" id="SLWB01000002">
    <property type="protein sequence ID" value="TCN72054.1"/>
    <property type="molecule type" value="Genomic_DNA"/>
</dbReference>
<evidence type="ECO:0000313" key="1">
    <source>
        <dbReference type="EMBL" id="TCN72054.1"/>
    </source>
</evidence>
<sequence length="145" mass="16579">MDTLAITISSAALAFSIFTYLKHDKKIKQQSSLLNKYHLEKIEKEKEEEKKAIIEANVISGQNGSRIVKVYNKGKSIAKNLNVKIPQNDSYHIFINPCPIDVRPQNGIDIRLGALTENHPDKIEIEFEWSDDYSKHNNGKQMIQI</sequence>
<gene>
    <name evidence="1" type="ORF">CLV25_10212</name>
</gene>
<keyword evidence="2" id="KW-1185">Reference proteome</keyword>
<dbReference type="OrthoDB" id="1496093at2"/>
<protein>
    <submittedName>
        <fullName evidence="1">Uncharacterized protein</fullName>
    </submittedName>
</protein>
<dbReference type="RefSeq" id="WP_131838124.1">
    <property type="nucleotide sequence ID" value="NZ_SLWB01000002.1"/>
</dbReference>
<organism evidence="1 2">
    <name type="scientific">Acetobacteroides hydrogenigenes</name>
    <dbReference type="NCBI Taxonomy" id="979970"/>
    <lineage>
        <taxon>Bacteria</taxon>
        <taxon>Pseudomonadati</taxon>
        <taxon>Bacteroidota</taxon>
        <taxon>Bacteroidia</taxon>
        <taxon>Bacteroidales</taxon>
        <taxon>Rikenellaceae</taxon>
        <taxon>Acetobacteroides</taxon>
    </lineage>
</organism>
<evidence type="ECO:0000313" key="2">
    <source>
        <dbReference type="Proteomes" id="UP000294830"/>
    </source>
</evidence>